<organism evidence="3 4">
    <name type="scientific">Alkalihalobacillus trypoxylicola</name>
    <dbReference type="NCBI Taxonomy" id="519424"/>
    <lineage>
        <taxon>Bacteria</taxon>
        <taxon>Bacillati</taxon>
        <taxon>Bacillota</taxon>
        <taxon>Bacilli</taxon>
        <taxon>Bacillales</taxon>
        <taxon>Bacillaceae</taxon>
        <taxon>Alkalihalobacillus</taxon>
    </lineage>
</organism>
<comment type="caution">
    <text evidence="3">The sequence shown here is derived from an EMBL/GenBank/DDBJ whole genome shotgun (WGS) entry which is preliminary data.</text>
</comment>
<proteinExistence type="predicted"/>
<protein>
    <recommendedName>
        <fullName evidence="2">Right handed beta helix domain-containing protein</fullName>
    </recommendedName>
</protein>
<feature type="region of interest" description="Disordered" evidence="1">
    <location>
        <begin position="26"/>
        <end position="46"/>
    </location>
</feature>
<dbReference type="SUPFAM" id="SSF51126">
    <property type="entry name" value="Pectin lyase-like"/>
    <property type="match status" value="1"/>
</dbReference>
<name>A0A161PZL1_9BACI</name>
<gene>
    <name evidence="3" type="ORF">AZF04_09795</name>
</gene>
<accession>A0A161PZL1</accession>
<dbReference type="Pfam" id="PF13229">
    <property type="entry name" value="Beta_helix"/>
    <property type="match status" value="1"/>
</dbReference>
<dbReference type="EMBL" id="LTAO01000034">
    <property type="protein sequence ID" value="KYG28185.1"/>
    <property type="molecule type" value="Genomic_DNA"/>
</dbReference>
<dbReference type="AlphaFoldDB" id="A0A161PZL1"/>
<dbReference type="OrthoDB" id="2924118at2"/>
<dbReference type="Gene3D" id="2.160.20.20">
    <property type="match status" value="1"/>
</dbReference>
<feature type="domain" description="Right handed beta helix" evidence="2">
    <location>
        <begin position="324"/>
        <end position="469"/>
    </location>
</feature>
<dbReference type="RefSeq" id="WP_061949609.1">
    <property type="nucleotide sequence ID" value="NZ_LTAO01000034.1"/>
</dbReference>
<evidence type="ECO:0000256" key="1">
    <source>
        <dbReference type="SAM" id="MobiDB-lite"/>
    </source>
</evidence>
<sequence>MTEVNQIKQTDVNKILQLLQSINETQYRDPTEISPKQPEYNPNEVPSLVKNYTTQTREKMFGKDTREAMARAAEITAIIADGAKVSADVATEITQSLLDGAFDTAGIEQNFEQRLNDAIANLQPEWTQFKEDTNEQLTHVEEKLEELTSDYDVTVTVGSGGDYESINEAIEFLSRKRFRYKLNGLKAEIKLLTGFNMTEQVLVRGIDLGFITITAEDEEVTIIRSFLIESFSVTDNTVYPAFGAADNGVLPIIDVKFVMSYSGDALNRHGVFVADGARSVIRPEAGVINSGGVGLYAFNGAHIVAFGSVFDGANSACLLAFRGSYINFRNGSGKNSNGNGVYLGSSSVVEAMHADFSGARGHAAWVYAGGRLNIRHGNLSGAGERAIHAHFNSQVSAASSNLSGARGRGASATQASTIDLDSAIIEDCGSQGIYADGASTVNADGVTVKRCGNNAGVYAATGATVNVSNGLITDNILHGIYANRGGRINADDADCSGNGQARDIRIDRGSIISAYNALGSVGAQLENEVTSAGIIFR</sequence>
<dbReference type="InterPro" id="IPR039448">
    <property type="entry name" value="Beta_helix"/>
</dbReference>
<reference evidence="3" key="1">
    <citation type="submission" date="2016-02" db="EMBL/GenBank/DDBJ databases">
        <title>Genome sequence of Bacillus trypoxylicola KCTC 13244(T).</title>
        <authorList>
            <person name="Jeong H."/>
            <person name="Park S.-H."/>
            <person name="Choi S.-K."/>
        </authorList>
    </citation>
    <scope>NUCLEOTIDE SEQUENCE [LARGE SCALE GENOMIC DNA]</scope>
    <source>
        <strain evidence="3">KCTC 13244</strain>
    </source>
</reference>
<evidence type="ECO:0000313" key="4">
    <source>
        <dbReference type="Proteomes" id="UP000075806"/>
    </source>
</evidence>
<dbReference type="Proteomes" id="UP000075806">
    <property type="component" value="Unassembled WGS sequence"/>
</dbReference>
<evidence type="ECO:0000313" key="3">
    <source>
        <dbReference type="EMBL" id="KYG28185.1"/>
    </source>
</evidence>
<evidence type="ECO:0000259" key="2">
    <source>
        <dbReference type="Pfam" id="PF13229"/>
    </source>
</evidence>
<dbReference type="InterPro" id="IPR011050">
    <property type="entry name" value="Pectin_lyase_fold/virulence"/>
</dbReference>
<keyword evidence="4" id="KW-1185">Reference proteome</keyword>
<dbReference type="InterPro" id="IPR012332">
    <property type="entry name" value="Autotransporter_pectin_lyase_C"/>
</dbReference>
<dbReference type="STRING" id="519424.AZF04_09795"/>